<protein>
    <submittedName>
        <fullName evidence="1">Uncharacterized protein</fullName>
    </submittedName>
</protein>
<dbReference type="RefSeq" id="WP_348713569.1">
    <property type="nucleotide sequence ID" value="NZ_CAXIXY010000007.1"/>
</dbReference>
<evidence type="ECO:0000313" key="2">
    <source>
        <dbReference type="Proteomes" id="UP001497416"/>
    </source>
</evidence>
<comment type="caution">
    <text evidence="1">The sequence shown here is derived from an EMBL/GenBank/DDBJ whole genome shotgun (WGS) entry which is preliminary data.</text>
</comment>
<proteinExistence type="predicted"/>
<reference evidence="1 2" key="1">
    <citation type="submission" date="2024-05" db="EMBL/GenBank/DDBJ databases">
        <authorList>
            <person name="Duchaud E."/>
        </authorList>
    </citation>
    <scope>NUCLEOTIDE SEQUENCE [LARGE SCALE GENOMIC DNA]</scope>
    <source>
        <strain evidence="1">Ena-SAMPLE-TAB-13-05-2024-13:56:06:370-140302</strain>
    </source>
</reference>
<organism evidence="1 2">
    <name type="scientific">Tenacibaculum platacis</name>
    <dbReference type="NCBI Taxonomy" id="3137852"/>
    <lineage>
        <taxon>Bacteria</taxon>
        <taxon>Pseudomonadati</taxon>
        <taxon>Bacteroidota</taxon>
        <taxon>Flavobacteriia</taxon>
        <taxon>Flavobacteriales</taxon>
        <taxon>Flavobacteriaceae</taxon>
        <taxon>Tenacibaculum</taxon>
    </lineage>
</organism>
<name>A0ABP1EXH5_9FLAO</name>
<sequence>MILKDYYAQKKSIIATLISENLNFPNNINVGLFNDLVFKPKANVDFPLVMFKYNHVEWNTSSENEYKADVDFSVFIVLNSEFEEDYLDVFDISREIDKAILLHPTNSEIRENKEAIENGEDIPELISNSAFKIKECQSTVEDDNWEKNEFFIWEINYKTTLIERTYKKRYTMISNGAFTKANLNNEKRREKVRESLRSLGYDLNDYYEKEIDGKKLLVIKKVKESLNINSQELKLN</sequence>
<dbReference type="EMBL" id="CAXIXY010000007">
    <property type="protein sequence ID" value="CAL2093237.1"/>
    <property type="molecule type" value="Genomic_DNA"/>
</dbReference>
<keyword evidence="2" id="KW-1185">Reference proteome</keyword>
<gene>
    <name evidence="1" type="ORF">T190607A01A_50164</name>
</gene>
<dbReference type="Proteomes" id="UP001497416">
    <property type="component" value="Unassembled WGS sequence"/>
</dbReference>
<accession>A0ABP1EXH5</accession>
<evidence type="ECO:0000313" key="1">
    <source>
        <dbReference type="EMBL" id="CAL2093237.1"/>
    </source>
</evidence>